<evidence type="ECO:0000313" key="2">
    <source>
        <dbReference type="EMBL" id="MBG6133845.1"/>
    </source>
</evidence>
<feature type="signal peptide" evidence="1">
    <location>
        <begin position="1"/>
        <end position="26"/>
    </location>
</feature>
<name>A0A8J7KDA5_9ACTN</name>
<dbReference type="AlphaFoldDB" id="A0A8J7KDA5"/>
<proteinExistence type="predicted"/>
<comment type="caution">
    <text evidence="2">The sequence shown here is derived from an EMBL/GenBank/DDBJ whole genome shotgun (WGS) entry which is preliminary data.</text>
</comment>
<sequence>MSDFSRRSFLGFVGAAGAAFTLPALAGCGSATPSTSTTGGKVAAFPKYIPFPGPKPDLPGTADGVQGGYLSYPSSLKQSVAEKPGDGSDVNALVITYSQPPSPLEQNKLWQAVNAALGVNLKFTIVSSADYSKKMATVMAGGELPDIMFLLNNPPLPRVDQFIAATCADLTEFLSGDAVKAYPNLANLPTYVWSGAGRVNGGLWAVPIERPIFGSPMFVNRTAFGAAPTNWTSEQFREAMKGFSAGGKHWGLGSSKGAEFGLPWHIQCFGAPNTWERAADGSFTPMYDSDAFPKAFEYIRKLKTDGSFHPDMLTLSVTDMKSAFYNQTIGGMNDGLAAYQTTIGKVKKSWVPDLALPYTTGTAAGIHLSSGSVGRVVFKKATKDRIKLLLRVVDFLAAPFGSKEYELTHYGVEGTHFTRSPSGDPVFTPLRDTENPDILPVRYVMDAPTALYIPGDPDATKRLHEYEKAVIAKAKVNPAYGLSSDTQTTVIAQLNKNISDAYTAILTDRQPVSSWADVVKKWKNDGGTKIAEELAAAYKAAN</sequence>
<keyword evidence="3" id="KW-1185">Reference proteome</keyword>
<dbReference type="RefSeq" id="WP_197001158.1">
    <property type="nucleotide sequence ID" value="NZ_BONS01000032.1"/>
</dbReference>
<evidence type="ECO:0000313" key="3">
    <source>
        <dbReference type="Proteomes" id="UP000622552"/>
    </source>
</evidence>
<dbReference type="PROSITE" id="PS51257">
    <property type="entry name" value="PROKAR_LIPOPROTEIN"/>
    <property type="match status" value="1"/>
</dbReference>
<accession>A0A8J7KDA5</accession>
<evidence type="ECO:0000256" key="1">
    <source>
        <dbReference type="SAM" id="SignalP"/>
    </source>
</evidence>
<dbReference type="Proteomes" id="UP000622552">
    <property type="component" value="Unassembled WGS sequence"/>
</dbReference>
<dbReference type="Gene3D" id="3.40.190.10">
    <property type="entry name" value="Periplasmic binding protein-like II"/>
    <property type="match status" value="1"/>
</dbReference>
<dbReference type="PROSITE" id="PS51318">
    <property type="entry name" value="TAT"/>
    <property type="match status" value="1"/>
</dbReference>
<dbReference type="EMBL" id="JADOUF010000001">
    <property type="protein sequence ID" value="MBG6133845.1"/>
    <property type="molecule type" value="Genomic_DNA"/>
</dbReference>
<feature type="chain" id="PRO_5039014289" evidence="1">
    <location>
        <begin position="27"/>
        <end position="542"/>
    </location>
</feature>
<dbReference type="InterPro" id="IPR006311">
    <property type="entry name" value="TAT_signal"/>
</dbReference>
<gene>
    <name evidence="2" type="ORF">IW245_000039</name>
</gene>
<keyword evidence="1" id="KW-0732">Signal</keyword>
<protein>
    <submittedName>
        <fullName evidence="2">Putative aldouronate transport system substrate-binding protein</fullName>
    </submittedName>
</protein>
<organism evidence="2 3">
    <name type="scientific">Longispora fulva</name>
    <dbReference type="NCBI Taxonomy" id="619741"/>
    <lineage>
        <taxon>Bacteria</taxon>
        <taxon>Bacillati</taxon>
        <taxon>Actinomycetota</taxon>
        <taxon>Actinomycetes</taxon>
        <taxon>Micromonosporales</taxon>
        <taxon>Micromonosporaceae</taxon>
        <taxon>Longispora</taxon>
    </lineage>
</organism>
<reference evidence="2" key="1">
    <citation type="submission" date="2020-11" db="EMBL/GenBank/DDBJ databases">
        <title>Sequencing the genomes of 1000 actinobacteria strains.</title>
        <authorList>
            <person name="Klenk H.-P."/>
        </authorList>
    </citation>
    <scope>NUCLEOTIDE SEQUENCE</scope>
    <source>
        <strain evidence="2">DSM 45356</strain>
    </source>
</reference>
<dbReference type="Pfam" id="PF13416">
    <property type="entry name" value="SBP_bac_8"/>
    <property type="match status" value="1"/>
</dbReference>
<dbReference type="SUPFAM" id="SSF53850">
    <property type="entry name" value="Periplasmic binding protein-like II"/>
    <property type="match status" value="1"/>
</dbReference>
<dbReference type="InterPro" id="IPR006059">
    <property type="entry name" value="SBP"/>
</dbReference>